<reference evidence="2 3" key="1">
    <citation type="submission" date="2022-08" db="EMBL/GenBank/DDBJ databases">
        <authorList>
            <person name="Li F."/>
        </authorList>
    </citation>
    <scope>NUCLEOTIDE SEQUENCE [LARGE SCALE GENOMIC DNA]</scope>
    <source>
        <strain evidence="2 3">10F1B-8-1</strain>
    </source>
</reference>
<evidence type="ECO:0000313" key="3">
    <source>
        <dbReference type="Proteomes" id="UP001205337"/>
    </source>
</evidence>
<evidence type="ECO:0000313" key="2">
    <source>
        <dbReference type="EMBL" id="MCS0500607.1"/>
    </source>
</evidence>
<dbReference type="Gene3D" id="1.10.10.2910">
    <property type="match status" value="1"/>
</dbReference>
<dbReference type="Proteomes" id="UP001205337">
    <property type="component" value="Unassembled WGS sequence"/>
</dbReference>
<comment type="caution">
    <text evidence="2">The sequence shown here is derived from an EMBL/GenBank/DDBJ whole genome shotgun (WGS) entry which is preliminary data.</text>
</comment>
<feature type="domain" description="IrrE N-terminal-like" evidence="1">
    <location>
        <begin position="11"/>
        <end position="111"/>
    </location>
</feature>
<dbReference type="Pfam" id="PF06114">
    <property type="entry name" value="Peptidase_M78"/>
    <property type="match status" value="1"/>
</dbReference>
<name>A0ABT1ZIU8_9MICO</name>
<organism evidence="2 3">
    <name type="scientific">Protaetiibacter mangrovi</name>
    <dbReference type="NCBI Taxonomy" id="2970926"/>
    <lineage>
        <taxon>Bacteria</taxon>
        <taxon>Bacillati</taxon>
        <taxon>Actinomycetota</taxon>
        <taxon>Actinomycetes</taxon>
        <taxon>Micrococcales</taxon>
        <taxon>Microbacteriaceae</taxon>
        <taxon>Protaetiibacter</taxon>
    </lineage>
</organism>
<dbReference type="RefSeq" id="WP_258799793.1">
    <property type="nucleotide sequence ID" value="NZ_JANTHX010000008.1"/>
</dbReference>
<sequence>MRDLLRLAADAGLTVHACRLPDGMLGCYEPDRARIWFDIRLTPAERRSVIAHELGHHHYGHRGSTPAAERRADRYAAVLLVDPEEYARIERVHPDVHTIADELQVTVKIVEAFRDQCLERRGDATVVRRFSA</sequence>
<dbReference type="InterPro" id="IPR010359">
    <property type="entry name" value="IrrE_HExxH"/>
</dbReference>
<keyword evidence="3" id="KW-1185">Reference proteome</keyword>
<proteinExistence type="predicted"/>
<evidence type="ECO:0000259" key="1">
    <source>
        <dbReference type="Pfam" id="PF06114"/>
    </source>
</evidence>
<protein>
    <submittedName>
        <fullName evidence="2">ImmA/IrrE family metallo-endopeptidase</fullName>
    </submittedName>
</protein>
<gene>
    <name evidence="2" type="ORF">NUH29_13730</name>
</gene>
<accession>A0ABT1ZIU8</accession>
<dbReference type="EMBL" id="JANTHX010000008">
    <property type="protein sequence ID" value="MCS0500607.1"/>
    <property type="molecule type" value="Genomic_DNA"/>
</dbReference>